<dbReference type="SMART" id="SM00448">
    <property type="entry name" value="REC"/>
    <property type="match status" value="1"/>
</dbReference>
<name>A0A381WPE9_9ZZZZ</name>
<protein>
    <submittedName>
        <fullName evidence="8">Uncharacterized protein</fullName>
    </submittedName>
</protein>
<keyword evidence="4" id="KW-0238">DNA-binding</keyword>
<keyword evidence="5" id="KW-0804">Transcription</keyword>
<dbReference type="SUPFAM" id="SSF46894">
    <property type="entry name" value="C-terminal effector domain of the bipartite response regulators"/>
    <property type="match status" value="1"/>
</dbReference>
<evidence type="ECO:0000313" key="8">
    <source>
        <dbReference type="EMBL" id="SVA54161.1"/>
    </source>
</evidence>
<keyword evidence="3" id="KW-0805">Transcription regulation</keyword>
<dbReference type="Gene3D" id="3.40.50.2300">
    <property type="match status" value="1"/>
</dbReference>
<dbReference type="SMART" id="SM00862">
    <property type="entry name" value="Trans_reg_C"/>
    <property type="match status" value="1"/>
</dbReference>
<evidence type="ECO:0000259" key="7">
    <source>
        <dbReference type="PROSITE" id="PS51755"/>
    </source>
</evidence>
<dbReference type="Pfam" id="PF00072">
    <property type="entry name" value="Response_reg"/>
    <property type="match status" value="1"/>
</dbReference>
<dbReference type="SUPFAM" id="SSF52172">
    <property type="entry name" value="CheY-like"/>
    <property type="match status" value="1"/>
</dbReference>
<dbReference type="PANTHER" id="PTHR48111">
    <property type="entry name" value="REGULATOR OF RPOS"/>
    <property type="match status" value="1"/>
</dbReference>
<feature type="domain" description="Response regulatory" evidence="6">
    <location>
        <begin position="5"/>
        <end position="120"/>
    </location>
</feature>
<keyword evidence="2" id="KW-0902">Two-component regulatory system</keyword>
<evidence type="ECO:0000256" key="3">
    <source>
        <dbReference type="ARBA" id="ARBA00023015"/>
    </source>
</evidence>
<feature type="domain" description="OmpR/PhoB-type" evidence="7">
    <location>
        <begin position="134"/>
        <end position="242"/>
    </location>
</feature>
<proteinExistence type="predicted"/>
<dbReference type="AlphaFoldDB" id="A0A381WPE9"/>
<evidence type="ECO:0000256" key="1">
    <source>
        <dbReference type="ARBA" id="ARBA00022553"/>
    </source>
</evidence>
<dbReference type="PROSITE" id="PS50110">
    <property type="entry name" value="RESPONSE_REGULATORY"/>
    <property type="match status" value="1"/>
</dbReference>
<evidence type="ECO:0000256" key="4">
    <source>
        <dbReference type="ARBA" id="ARBA00023125"/>
    </source>
</evidence>
<evidence type="ECO:0000256" key="5">
    <source>
        <dbReference type="ARBA" id="ARBA00023163"/>
    </source>
</evidence>
<evidence type="ECO:0000259" key="6">
    <source>
        <dbReference type="PROSITE" id="PS50110"/>
    </source>
</evidence>
<evidence type="ECO:0000256" key="2">
    <source>
        <dbReference type="ARBA" id="ARBA00023012"/>
    </source>
</evidence>
<dbReference type="InterPro" id="IPR016032">
    <property type="entry name" value="Sig_transdc_resp-reg_C-effctor"/>
</dbReference>
<organism evidence="8">
    <name type="scientific">marine metagenome</name>
    <dbReference type="NCBI Taxonomy" id="408172"/>
    <lineage>
        <taxon>unclassified sequences</taxon>
        <taxon>metagenomes</taxon>
        <taxon>ecological metagenomes</taxon>
    </lineage>
</organism>
<dbReference type="GO" id="GO:0032993">
    <property type="term" value="C:protein-DNA complex"/>
    <property type="evidence" value="ECO:0007669"/>
    <property type="project" value="TreeGrafter"/>
</dbReference>
<dbReference type="Gene3D" id="6.10.250.690">
    <property type="match status" value="1"/>
</dbReference>
<accession>A0A381WPE9</accession>
<dbReference type="GO" id="GO:0006355">
    <property type="term" value="P:regulation of DNA-templated transcription"/>
    <property type="evidence" value="ECO:0007669"/>
    <property type="project" value="InterPro"/>
</dbReference>
<dbReference type="Pfam" id="PF00486">
    <property type="entry name" value="Trans_reg_C"/>
    <property type="match status" value="1"/>
</dbReference>
<dbReference type="GO" id="GO:0005829">
    <property type="term" value="C:cytosol"/>
    <property type="evidence" value="ECO:0007669"/>
    <property type="project" value="TreeGrafter"/>
</dbReference>
<dbReference type="InterPro" id="IPR036388">
    <property type="entry name" value="WH-like_DNA-bd_sf"/>
</dbReference>
<dbReference type="Gene3D" id="1.10.10.10">
    <property type="entry name" value="Winged helix-like DNA-binding domain superfamily/Winged helix DNA-binding domain"/>
    <property type="match status" value="1"/>
</dbReference>
<dbReference type="InterPro" id="IPR001867">
    <property type="entry name" value="OmpR/PhoB-type_DNA-bd"/>
</dbReference>
<dbReference type="InterPro" id="IPR039420">
    <property type="entry name" value="WalR-like"/>
</dbReference>
<dbReference type="CDD" id="cd00383">
    <property type="entry name" value="trans_reg_C"/>
    <property type="match status" value="1"/>
</dbReference>
<gene>
    <name evidence="8" type="ORF">METZ01_LOCUS107015</name>
</gene>
<dbReference type="PANTHER" id="PTHR48111:SF21">
    <property type="entry name" value="DNA-BINDING DUAL MASTER TRANSCRIPTIONAL REGULATOR RPAA"/>
    <property type="match status" value="1"/>
</dbReference>
<keyword evidence="1" id="KW-0597">Phosphoprotein</keyword>
<dbReference type="CDD" id="cd17574">
    <property type="entry name" value="REC_OmpR"/>
    <property type="match status" value="1"/>
</dbReference>
<dbReference type="EMBL" id="UINC01012397">
    <property type="protein sequence ID" value="SVA54161.1"/>
    <property type="molecule type" value="Genomic_DNA"/>
</dbReference>
<reference evidence="8" key="1">
    <citation type="submission" date="2018-05" db="EMBL/GenBank/DDBJ databases">
        <authorList>
            <person name="Lanie J.A."/>
            <person name="Ng W.-L."/>
            <person name="Kazmierczak K.M."/>
            <person name="Andrzejewski T.M."/>
            <person name="Davidsen T.M."/>
            <person name="Wayne K.J."/>
            <person name="Tettelin H."/>
            <person name="Glass J.I."/>
            <person name="Rusch D."/>
            <person name="Podicherti R."/>
            <person name="Tsui H.-C.T."/>
            <person name="Winkler M.E."/>
        </authorList>
    </citation>
    <scope>NUCLEOTIDE SEQUENCE</scope>
</reference>
<dbReference type="InterPro" id="IPR011006">
    <property type="entry name" value="CheY-like_superfamily"/>
</dbReference>
<dbReference type="GO" id="GO:0000156">
    <property type="term" value="F:phosphorelay response regulator activity"/>
    <property type="evidence" value="ECO:0007669"/>
    <property type="project" value="TreeGrafter"/>
</dbReference>
<dbReference type="PROSITE" id="PS51755">
    <property type="entry name" value="OMPR_PHOB"/>
    <property type="match status" value="1"/>
</dbReference>
<dbReference type="GO" id="GO:0000976">
    <property type="term" value="F:transcription cis-regulatory region binding"/>
    <property type="evidence" value="ECO:0007669"/>
    <property type="project" value="TreeGrafter"/>
</dbReference>
<sequence>MPRKLVAIVEDQTDVQNNYADALRRDGYRARGYDSGEKALEAFQNKLPDLVIIDINLGEGMDGLDLCAELRSRSETLPIMILTAKEGEINQAAGLTRGADDYVTKSTSLDLIMIRIRVLLRRTEALKNPRADEERILNEGSLKLDLVRIETEWKGAPVELNLTEFWIVQLLASQPGRPFSRNELMNAPVNADPRWNNRDRNVVLEDASVTQQIKRVRARFVAVDQDFDAIQTVYGRGYRWMSG</sequence>
<dbReference type="InterPro" id="IPR001789">
    <property type="entry name" value="Sig_transdc_resp-reg_receiver"/>
</dbReference>